<keyword evidence="2" id="KW-0819">tRNA processing</keyword>
<comment type="caution">
    <text evidence="6">The sequence shown here is derived from an EMBL/GenBank/DDBJ whole genome shotgun (WGS) entry which is preliminary data.</text>
</comment>
<accession>A0A922SQG8</accession>
<dbReference type="InterPro" id="IPR048741">
    <property type="entry name" value="Pus10-like_C"/>
</dbReference>
<evidence type="ECO:0000313" key="6">
    <source>
        <dbReference type="EMBL" id="KAH9644974.1"/>
    </source>
</evidence>
<organism evidence="6 7">
    <name type="scientific">Spodoptera exigua</name>
    <name type="common">Beet armyworm</name>
    <name type="synonym">Noctua fulgens</name>
    <dbReference type="NCBI Taxonomy" id="7107"/>
    <lineage>
        <taxon>Eukaryota</taxon>
        <taxon>Metazoa</taxon>
        <taxon>Ecdysozoa</taxon>
        <taxon>Arthropoda</taxon>
        <taxon>Hexapoda</taxon>
        <taxon>Insecta</taxon>
        <taxon>Pterygota</taxon>
        <taxon>Neoptera</taxon>
        <taxon>Endopterygota</taxon>
        <taxon>Lepidoptera</taxon>
        <taxon>Glossata</taxon>
        <taxon>Ditrysia</taxon>
        <taxon>Noctuoidea</taxon>
        <taxon>Noctuidae</taxon>
        <taxon>Amphipyrinae</taxon>
        <taxon>Spodoptera</taxon>
    </lineage>
</organism>
<evidence type="ECO:0000256" key="3">
    <source>
        <dbReference type="ARBA" id="ARBA00023235"/>
    </source>
</evidence>
<feature type="domain" description="Pus10-like C-terminal" evidence="5">
    <location>
        <begin position="108"/>
        <end position="218"/>
    </location>
</feature>
<gene>
    <name evidence="6" type="ORF">HF086_003304</name>
</gene>
<feature type="region of interest" description="Disordered" evidence="4">
    <location>
        <begin position="61"/>
        <end position="90"/>
    </location>
</feature>
<keyword evidence="3" id="KW-0413">Isomerase</keyword>
<proteinExistence type="predicted"/>
<evidence type="ECO:0000256" key="1">
    <source>
        <dbReference type="ARBA" id="ARBA00012787"/>
    </source>
</evidence>
<evidence type="ECO:0000259" key="5">
    <source>
        <dbReference type="Pfam" id="PF21238"/>
    </source>
</evidence>
<dbReference type="GO" id="GO:0031119">
    <property type="term" value="P:tRNA pseudouridine synthesis"/>
    <property type="evidence" value="ECO:0007669"/>
    <property type="project" value="TreeGrafter"/>
</dbReference>
<sequence>MVVRGSVGEACWQDTGLGRRGSAADHSAYGIPGRAAGAGGAEGVGAGAVRGAARGRPPLRRGVHAARRRAGAGGRHVRRAGRRRRAGRPPPAARAACVSVACAHAPLYLAGRYVKLSRSLPQTPWLVNGRRMMHSSVQEIIFEPIAALYRLSPEDVEHRLKFMSAGREDVDVRCLGEGRPFAIEVTDPTRQPSEAELKELCEQISAGGQVVVRSLVPISR</sequence>
<evidence type="ECO:0000256" key="4">
    <source>
        <dbReference type="SAM" id="MobiDB-lite"/>
    </source>
</evidence>
<dbReference type="Proteomes" id="UP000814243">
    <property type="component" value="Unassembled WGS sequence"/>
</dbReference>
<dbReference type="PANTHER" id="PTHR21568:SF0">
    <property type="entry name" value="TRNA PSEUDOURIDINE SYNTHASE PUS10"/>
    <property type="match status" value="1"/>
</dbReference>
<evidence type="ECO:0000313" key="7">
    <source>
        <dbReference type="Proteomes" id="UP000814243"/>
    </source>
</evidence>
<dbReference type="Gene3D" id="3.30.70.2510">
    <property type="match status" value="1"/>
</dbReference>
<feature type="compositionally biased region" description="Basic residues" evidence="4">
    <location>
        <begin position="61"/>
        <end position="87"/>
    </location>
</feature>
<dbReference type="FunFam" id="3.30.70.2510:FF:000001">
    <property type="entry name" value="tRNA pseudouridine synthase Pus10"/>
    <property type="match status" value="1"/>
</dbReference>
<evidence type="ECO:0000256" key="2">
    <source>
        <dbReference type="ARBA" id="ARBA00022694"/>
    </source>
</evidence>
<dbReference type="GO" id="GO:0160148">
    <property type="term" value="F:tRNA pseudouridine(55) synthase activity"/>
    <property type="evidence" value="ECO:0007669"/>
    <property type="project" value="UniProtKB-EC"/>
</dbReference>
<reference evidence="6" key="1">
    <citation type="journal article" date="2021" name="G3 (Bethesda)">
        <title>Genome and transcriptome analysis of the beet armyworm Spodoptera exigua reveals targets for pest control. .</title>
        <authorList>
            <person name="Simon S."/>
            <person name="Breeschoten T."/>
            <person name="Jansen H.J."/>
            <person name="Dirks R.P."/>
            <person name="Schranz M.E."/>
            <person name="Ros V.I.D."/>
        </authorList>
    </citation>
    <scope>NUCLEOTIDE SEQUENCE</scope>
    <source>
        <strain evidence="6">TB_SE_WUR_2020</strain>
    </source>
</reference>
<dbReference type="InterPro" id="IPR039894">
    <property type="entry name" value="Pus10-like"/>
</dbReference>
<dbReference type="AlphaFoldDB" id="A0A922SQG8"/>
<dbReference type="EMBL" id="JACEFF010000058">
    <property type="protein sequence ID" value="KAH9644974.1"/>
    <property type="molecule type" value="Genomic_DNA"/>
</dbReference>
<dbReference type="Pfam" id="PF21238">
    <property type="entry name" value="Pus10_C"/>
    <property type="match status" value="1"/>
</dbReference>
<dbReference type="PANTHER" id="PTHR21568">
    <property type="entry name" value="TRNA PSEUDOURIDINE SYNTHASE PUS10"/>
    <property type="match status" value="1"/>
</dbReference>
<dbReference type="EC" id="5.4.99.25" evidence="1"/>
<protein>
    <recommendedName>
        <fullName evidence="1">tRNA pseudouridine(55) synthase</fullName>
        <ecNumber evidence="1">5.4.99.25</ecNumber>
    </recommendedName>
</protein>
<name>A0A922SQG8_SPOEX</name>